<evidence type="ECO:0000259" key="5">
    <source>
        <dbReference type="PROSITE" id="PS50932"/>
    </source>
</evidence>
<keyword evidence="4" id="KW-0804">Transcription</keyword>
<evidence type="ECO:0000256" key="4">
    <source>
        <dbReference type="ARBA" id="ARBA00023163"/>
    </source>
</evidence>
<keyword evidence="1" id="KW-0678">Repressor</keyword>
<dbReference type="InterPro" id="IPR001387">
    <property type="entry name" value="Cro/C1-type_HTH"/>
</dbReference>
<protein>
    <submittedName>
        <fullName evidence="7">LacI family DNA-binding transcriptional regulator</fullName>
    </submittedName>
</protein>
<evidence type="ECO:0000256" key="2">
    <source>
        <dbReference type="ARBA" id="ARBA00023015"/>
    </source>
</evidence>
<dbReference type="SUPFAM" id="SSF47413">
    <property type="entry name" value="lambda repressor-like DNA-binding domains"/>
    <property type="match status" value="1"/>
</dbReference>
<dbReference type="CDD" id="cd06267">
    <property type="entry name" value="PBP1_LacI_sugar_binding-like"/>
    <property type="match status" value="1"/>
</dbReference>
<dbReference type="RefSeq" id="WP_345584088.1">
    <property type="nucleotide sequence ID" value="NZ_BAABLV010000042.1"/>
</dbReference>
<dbReference type="PROSITE" id="PS50943">
    <property type="entry name" value="HTH_CROC1"/>
    <property type="match status" value="1"/>
</dbReference>
<keyword evidence="2" id="KW-0805">Transcription regulation</keyword>
<dbReference type="Proteomes" id="UP001501521">
    <property type="component" value="Unassembled WGS sequence"/>
</dbReference>
<feature type="domain" description="HTH cro/C1-type" evidence="6">
    <location>
        <begin position="3"/>
        <end position="46"/>
    </location>
</feature>
<dbReference type="InterPro" id="IPR000843">
    <property type="entry name" value="HTH_LacI"/>
</dbReference>
<dbReference type="SUPFAM" id="SSF53822">
    <property type="entry name" value="Periplasmic binding protein-like I"/>
    <property type="match status" value="1"/>
</dbReference>
<evidence type="ECO:0000256" key="3">
    <source>
        <dbReference type="ARBA" id="ARBA00023125"/>
    </source>
</evidence>
<dbReference type="Gene3D" id="3.40.50.2300">
    <property type="match status" value="2"/>
</dbReference>
<evidence type="ECO:0000313" key="7">
    <source>
        <dbReference type="EMBL" id="GAA4907465.1"/>
    </source>
</evidence>
<dbReference type="EMBL" id="BAABLV010000042">
    <property type="protein sequence ID" value="GAA4907465.1"/>
    <property type="molecule type" value="Genomic_DNA"/>
</dbReference>
<keyword evidence="3 7" id="KW-0238">DNA-binding</keyword>
<dbReference type="Pfam" id="PF00356">
    <property type="entry name" value="LacI"/>
    <property type="match status" value="1"/>
</dbReference>
<evidence type="ECO:0000259" key="6">
    <source>
        <dbReference type="PROSITE" id="PS50943"/>
    </source>
</evidence>
<dbReference type="InterPro" id="IPR046335">
    <property type="entry name" value="LacI/GalR-like_sensor"/>
</dbReference>
<dbReference type="InterPro" id="IPR010982">
    <property type="entry name" value="Lambda_DNA-bd_dom_sf"/>
</dbReference>
<proteinExistence type="predicted"/>
<dbReference type="InterPro" id="IPR028082">
    <property type="entry name" value="Peripla_BP_I"/>
</dbReference>
<reference evidence="8" key="1">
    <citation type="journal article" date="2019" name="Int. J. Syst. Evol. Microbiol.">
        <title>The Global Catalogue of Microorganisms (GCM) 10K type strain sequencing project: providing services to taxonomists for standard genome sequencing and annotation.</title>
        <authorList>
            <consortium name="The Broad Institute Genomics Platform"/>
            <consortium name="The Broad Institute Genome Sequencing Center for Infectious Disease"/>
            <person name="Wu L."/>
            <person name="Ma J."/>
        </authorList>
    </citation>
    <scope>NUCLEOTIDE SEQUENCE [LARGE SCALE GENOMIC DNA]</scope>
    <source>
        <strain evidence="8">JCM 19125</strain>
    </source>
</reference>
<keyword evidence="8" id="KW-1185">Reference proteome</keyword>
<feature type="domain" description="HTH lacI-type" evidence="5">
    <location>
        <begin position="2"/>
        <end position="56"/>
    </location>
</feature>
<dbReference type="PANTHER" id="PTHR30146">
    <property type="entry name" value="LACI-RELATED TRANSCRIPTIONAL REPRESSOR"/>
    <property type="match status" value="1"/>
</dbReference>
<dbReference type="CDD" id="cd01392">
    <property type="entry name" value="HTH_LacI"/>
    <property type="match status" value="1"/>
</dbReference>
<dbReference type="PRINTS" id="PR00036">
    <property type="entry name" value="HTHLACI"/>
</dbReference>
<dbReference type="PROSITE" id="PS50932">
    <property type="entry name" value="HTH_LACI_2"/>
    <property type="match status" value="1"/>
</dbReference>
<evidence type="ECO:0000256" key="1">
    <source>
        <dbReference type="ARBA" id="ARBA00022491"/>
    </source>
</evidence>
<dbReference type="GO" id="GO:0003677">
    <property type="term" value="F:DNA binding"/>
    <property type="evidence" value="ECO:0007669"/>
    <property type="project" value="UniProtKB-KW"/>
</dbReference>
<dbReference type="Gene3D" id="1.10.260.40">
    <property type="entry name" value="lambda repressor-like DNA-binding domains"/>
    <property type="match status" value="1"/>
</dbReference>
<dbReference type="PANTHER" id="PTHR30146:SF148">
    <property type="entry name" value="HTH-TYPE TRANSCRIPTIONAL REPRESSOR PURR-RELATED"/>
    <property type="match status" value="1"/>
</dbReference>
<gene>
    <name evidence="7" type="ORF">GCM10025789_28700</name>
</gene>
<evidence type="ECO:0000313" key="8">
    <source>
        <dbReference type="Proteomes" id="UP001501521"/>
    </source>
</evidence>
<sequence length="328" mass="35886">MPTLRDIANELGVSESTISRVLNGKGRVSEETREKVLAYAGKIHYLPNQMAQALKMQRVNSLGVVVPDISNEFYALLFKSIDRLVSHAGYTPILFNIGEDAAREEAFVTHLRSSTVGGLVVATAGADVYSSLPESLLQQIVFVDNLPKGDFGCNFVGADNVGSSYSLTQHLIDRGHRRIATVVGPAGESSARERLDGFEGCLVANGLALNPEWIVRTNFQYADGYAKVGAIMEGDDRPTAVIAQNNVLAYATVRMARQRGMTVPRDLAVACFDHIDTYGFMRPVITTMVQRVDQIAEKAWELLQDGMDGHYSGETHLFDAEFHLGETT</sequence>
<comment type="caution">
    <text evidence="7">The sequence shown here is derived from an EMBL/GenBank/DDBJ whole genome shotgun (WGS) entry which is preliminary data.</text>
</comment>
<organism evidence="7 8">
    <name type="scientific">Tessaracoccus lubricantis</name>
    <dbReference type="NCBI Taxonomy" id="545543"/>
    <lineage>
        <taxon>Bacteria</taxon>
        <taxon>Bacillati</taxon>
        <taxon>Actinomycetota</taxon>
        <taxon>Actinomycetes</taxon>
        <taxon>Propionibacteriales</taxon>
        <taxon>Propionibacteriaceae</taxon>
        <taxon>Tessaracoccus</taxon>
    </lineage>
</organism>
<dbReference type="SMART" id="SM00354">
    <property type="entry name" value="HTH_LACI"/>
    <property type="match status" value="1"/>
</dbReference>
<name>A0ABP9FL30_9ACTN</name>
<dbReference type="Pfam" id="PF13377">
    <property type="entry name" value="Peripla_BP_3"/>
    <property type="match status" value="1"/>
</dbReference>
<accession>A0ABP9FL30</accession>